<dbReference type="InterPro" id="IPR036770">
    <property type="entry name" value="Ankyrin_rpt-contain_sf"/>
</dbReference>
<protein>
    <submittedName>
        <fullName evidence="1">Uncharacterized protein</fullName>
    </submittedName>
</protein>
<dbReference type="EMBL" id="MN739377">
    <property type="protein sequence ID" value="QHT01566.1"/>
    <property type="molecule type" value="Genomic_DNA"/>
</dbReference>
<dbReference type="InterPro" id="IPR052050">
    <property type="entry name" value="SecEffector_AnkRepeat"/>
</dbReference>
<dbReference type="Pfam" id="PF12796">
    <property type="entry name" value="Ank_2"/>
    <property type="match status" value="2"/>
</dbReference>
<dbReference type="SUPFAM" id="SSF48403">
    <property type="entry name" value="Ankyrin repeat"/>
    <property type="match status" value="2"/>
</dbReference>
<dbReference type="PANTHER" id="PTHR46586:SF3">
    <property type="entry name" value="ANKYRIN REPEAT-CONTAINING PROTEIN"/>
    <property type="match status" value="1"/>
</dbReference>
<sequence>MSLFQINDIDNILLLLLNFTDLKKMVTINKYYHSKINKITYYDNWRDVYKNCNTEKTDNIRHRTSRYQYYNTEKMDNIGDIMFCYAVKKNYLWILKILIGKYKINLQDDKFLDIACENGCIDIIKWMIDDLHVNMNNEKYDKLFLVASEHGHLDIMKYIYNTCPQIQLWSHPHPFQIACEKNYVPIVKWLCESFCGVTKYTYENGFVSMCENGNFDDIMWLYNFLKKNRIKIQNKAFYAVCIKGHIELVKIFIMNNDVDLDEDDYNTYRYQRLTQKFVALRYACHCGNLDIVKYLWHSNNKIAILFEDTFRSRKYEVSRWIYSLIESLEIDNFSEQIYQEILRILCRNGDLDETMWIYNICADMKINISYVTCFSNACYGNNKDLIFWFYDKNIDFTCCDKNYWGDIFIDIFYQGKYNTYEVLNSLCGKCYQSFELDLSRVFSWLCRDGSLNKIKYLMDAISTSNIKIKVDIHFNDEYPFRVACAKGYLELAKHILTFDQVNVHTQRNFAFNYSYGNGHYDVTDWLFENFNIPNKFVSRYLNKKISYVDKYW</sequence>
<organism evidence="1">
    <name type="scientific">viral metagenome</name>
    <dbReference type="NCBI Taxonomy" id="1070528"/>
    <lineage>
        <taxon>unclassified sequences</taxon>
        <taxon>metagenomes</taxon>
        <taxon>organismal metagenomes</taxon>
    </lineage>
</organism>
<dbReference type="Gene3D" id="1.25.40.20">
    <property type="entry name" value="Ankyrin repeat-containing domain"/>
    <property type="match status" value="2"/>
</dbReference>
<name>A0A6C0C9Z3_9ZZZZ</name>
<proteinExistence type="predicted"/>
<evidence type="ECO:0000313" key="1">
    <source>
        <dbReference type="EMBL" id="QHT01566.1"/>
    </source>
</evidence>
<dbReference type="InterPro" id="IPR002110">
    <property type="entry name" value="Ankyrin_rpt"/>
</dbReference>
<accession>A0A6C0C9Z3</accession>
<reference evidence="1" key="1">
    <citation type="journal article" date="2020" name="Nature">
        <title>Giant virus diversity and host interactions through global metagenomics.</title>
        <authorList>
            <person name="Schulz F."/>
            <person name="Roux S."/>
            <person name="Paez-Espino D."/>
            <person name="Jungbluth S."/>
            <person name="Walsh D.A."/>
            <person name="Denef V.J."/>
            <person name="McMahon K.D."/>
            <person name="Konstantinidis K.T."/>
            <person name="Eloe-Fadrosh E.A."/>
            <person name="Kyrpides N.C."/>
            <person name="Woyke T."/>
        </authorList>
    </citation>
    <scope>NUCLEOTIDE SEQUENCE</scope>
    <source>
        <strain evidence="1">GVMAG-M-3300020192-26</strain>
    </source>
</reference>
<dbReference type="PANTHER" id="PTHR46586">
    <property type="entry name" value="ANKYRIN REPEAT-CONTAINING PROTEIN"/>
    <property type="match status" value="1"/>
</dbReference>
<dbReference type="AlphaFoldDB" id="A0A6C0C9Z3"/>
<dbReference type="SMART" id="SM00248">
    <property type="entry name" value="ANK"/>
    <property type="match status" value="9"/>
</dbReference>